<name>A0A0A1WCA8_NICAT</name>
<dbReference type="PANTHER" id="PTHR43874:SF185">
    <property type="entry name" value="TWO-COMPONENT RESPONSE REGULATOR ARR9-LIKE"/>
    <property type="match status" value="1"/>
</dbReference>
<dbReference type="Gene3D" id="3.40.50.2300">
    <property type="match status" value="1"/>
</dbReference>
<accession>A0A0A1WCA8</accession>
<dbReference type="AlphaFoldDB" id="A0A0A1WCA8"/>
<dbReference type="InterPro" id="IPR001789">
    <property type="entry name" value="Sig_transdc_resp-reg_receiver"/>
</dbReference>
<sequence>MVLRTLTVTSLTHITLPLIACSPIHNSLRRAARSIYPESQFHVLAVDDSIIDRKLIERLLKTSSCQVTTVDSGSKALEFLGLQEDDKNHSTQSCVSLDNHQEAEINLIITDYCMPGMTGYDLLKKIKESSSLRNIPVVIMSSENVPSRINRCLEEGAEEFFLKPVRLSDVNKLRPHMMKTRSKKVQQPQTESNTEHNQQQKLQANNNNNKRKAVEENLSLDTTRPRYSINGLAAV</sequence>
<evidence type="ECO:0000256" key="4">
    <source>
        <dbReference type="PROSITE-ProRule" id="PRU00169"/>
    </source>
</evidence>
<feature type="modified residue" description="4-aspartylphosphate" evidence="4">
    <location>
        <position position="111"/>
    </location>
</feature>
<keyword evidence="2" id="KW-0805">Transcription regulation</keyword>
<keyword evidence="3" id="KW-0804">Transcription</keyword>
<organism evidence="7">
    <name type="scientific">Nicotiana attenuata</name>
    <name type="common">Coyote tobacco</name>
    <dbReference type="NCBI Taxonomy" id="49451"/>
    <lineage>
        <taxon>Eukaryota</taxon>
        <taxon>Viridiplantae</taxon>
        <taxon>Streptophyta</taxon>
        <taxon>Embryophyta</taxon>
        <taxon>Tracheophyta</taxon>
        <taxon>Spermatophyta</taxon>
        <taxon>Magnoliopsida</taxon>
        <taxon>eudicotyledons</taxon>
        <taxon>Gunneridae</taxon>
        <taxon>Pentapetalae</taxon>
        <taxon>asterids</taxon>
        <taxon>lamiids</taxon>
        <taxon>Solanales</taxon>
        <taxon>Solanaceae</taxon>
        <taxon>Nicotianoideae</taxon>
        <taxon>Nicotianeae</taxon>
        <taxon>Nicotiana</taxon>
    </lineage>
</organism>
<reference evidence="7" key="3">
    <citation type="journal article" date="2015" name="J. Integr. Plant Biol.">
        <title>Cytokinin levels and signaling respond to wounding and the perception of herbivore elicitors in Nicotiana attenuata.</title>
        <authorList>
            <person name="Schafer M."/>
            <person name="Meza-Canales I.D."/>
            <person name="Navarro-Quezada A."/>
            <person name="Brutting C."/>
            <person name="Vankova R."/>
            <person name="Baldwin I.T."/>
            <person name="Meldau S."/>
        </authorList>
    </citation>
    <scope>NUCLEOTIDE SEQUENCE</scope>
</reference>
<evidence type="ECO:0000256" key="2">
    <source>
        <dbReference type="ARBA" id="ARBA00023015"/>
    </source>
</evidence>
<dbReference type="SUPFAM" id="SSF52172">
    <property type="entry name" value="CheY-like"/>
    <property type="match status" value="1"/>
</dbReference>
<dbReference type="InterPro" id="IPR011006">
    <property type="entry name" value="CheY-like_superfamily"/>
</dbReference>
<dbReference type="Pfam" id="PF00072">
    <property type="entry name" value="Response_reg"/>
    <property type="match status" value="1"/>
</dbReference>
<reference evidence="7" key="1">
    <citation type="submission" date="2014-11" db="EMBL/GenBank/DDBJ databases">
        <title>Cytokinin levels and signaling respond to wounding and the perception of herbivore elicitors to regulate inducible defenses in Nicotiana attenuata.</title>
        <authorList>
            <person name="Bruetting C."/>
            <person name="Meza-Canales I.D."/>
            <person name="Baldwin I.T."/>
        </authorList>
    </citation>
    <scope>NUCLEOTIDE SEQUENCE</scope>
</reference>
<feature type="compositionally biased region" description="Low complexity" evidence="5">
    <location>
        <begin position="197"/>
        <end position="208"/>
    </location>
</feature>
<dbReference type="GO" id="GO:0000160">
    <property type="term" value="P:phosphorelay signal transduction system"/>
    <property type="evidence" value="ECO:0007669"/>
    <property type="project" value="UniProtKB-KW"/>
</dbReference>
<feature type="non-terminal residue" evidence="7">
    <location>
        <position position="235"/>
    </location>
</feature>
<evidence type="ECO:0000256" key="5">
    <source>
        <dbReference type="SAM" id="MobiDB-lite"/>
    </source>
</evidence>
<evidence type="ECO:0000256" key="3">
    <source>
        <dbReference type="ARBA" id="ARBA00023163"/>
    </source>
</evidence>
<keyword evidence="4" id="KW-0597">Phosphoprotein</keyword>
<dbReference type="EMBL" id="GBGF01090460">
    <property type="protein sequence ID" value="JAC96501.1"/>
    <property type="molecule type" value="Transcribed_RNA"/>
</dbReference>
<feature type="compositionally biased region" description="Basic residues" evidence="5">
    <location>
        <begin position="173"/>
        <end position="184"/>
    </location>
</feature>
<dbReference type="CDD" id="cd17581">
    <property type="entry name" value="REC_typeA_ARR"/>
    <property type="match status" value="1"/>
</dbReference>
<evidence type="ECO:0000256" key="1">
    <source>
        <dbReference type="ARBA" id="ARBA00023012"/>
    </source>
</evidence>
<feature type="compositionally biased region" description="Polar residues" evidence="5">
    <location>
        <begin position="185"/>
        <end position="196"/>
    </location>
</feature>
<evidence type="ECO:0000313" key="7">
    <source>
        <dbReference type="EMBL" id="JAC96501.1"/>
    </source>
</evidence>
<dbReference type="GO" id="GO:0009736">
    <property type="term" value="P:cytokinin-activated signaling pathway"/>
    <property type="evidence" value="ECO:0007669"/>
    <property type="project" value="InterPro"/>
</dbReference>
<dbReference type="PROSITE" id="PS50110">
    <property type="entry name" value="RESPONSE_REGULATORY"/>
    <property type="match status" value="1"/>
</dbReference>
<gene>
    <name evidence="7" type="primary">RRA8</name>
</gene>
<protein>
    <submittedName>
        <fullName evidence="7">Type A response regulator RRA8</fullName>
    </submittedName>
</protein>
<keyword evidence="1" id="KW-0902">Two-component regulatory system</keyword>
<dbReference type="SMART" id="SM00448">
    <property type="entry name" value="REC"/>
    <property type="match status" value="1"/>
</dbReference>
<feature type="domain" description="Response regulatory" evidence="6">
    <location>
        <begin position="42"/>
        <end position="178"/>
    </location>
</feature>
<dbReference type="InterPro" id="IPR045279">
    <property type="entry name" value="ARR-like"/>
</dbReference>
<evidence type="ECO:0000259" key="6">
    <source>
        <dbReference type="PROSITE" id="PS50110"/>
    </source>
</evidence>
<feature type="region of interest" description="Disordered" evidence="5">
    <location>
        <begin position="172"/>
        <end position="211"/>
    </location>
</feature>
<dbReference type="PANTHER" id="PTHR43874">
    <property type="entry name" value="TWO-COMPONENT RESPONSE REGULATOR"/>
    <property type="match status" value="1"/>
</dbReference>
<reference evidence="7" key="2">
    <citation type="journal article" date="2015" name="BMC Plant Biol.">
        <title>Molecular evolution and diversification of the Argonaute family of proteins in plants.</title>
        <authorList>
            <person name="Singh R.K."/>
            <person name="Gase K."/>
            <person name="Baldwin I.T."/>
            <person name="Pandey S.P."/>
        </authorList>
    </citation>
    <scope>NUCLEOTIDE SEQUENCE</scope>
</reference>
<proteinExistence type="predicted"/>